<dbReference type="EMBL" id="OB669371">
    <property type="protein sequence ID" value="CAD7234649.1"/>
    <property type="molecule type" value="Genomic_DNA"/>
</dbReference>
<feature type="non-terminal residue" evidence="1">
    <location>
        <position position="197"/>
    </location>
</feature>
<reference evidence="1" key="1">
    <citation type="submission" date="2020-11" db="EMBL/GenBank/DDBJ databases">
        <authorList>
            <person name="Tran Van P."/>
        </authorList>
    </citation>
    <scope>NUCLEOTIDE SEQUENCE</scope>
</reference>
<gene>
    <name evidence="1" type="ORF">CTOB1V02_LOCUS12465</name>
</gene>
<name>A0A7R8WMS9_9CRUS</name>
<dbReference type="InterPro" id="IPR006149">
    <property type="entry name" value="EB_dom"/>
</dbReference>
<dbReference type="AlphaFoldDB" id="A0A7R8WMS9"/>
<dbReference type="PANTHER" id="PTHR39069:SF8">
    <property type="entry name" value="FI17111P1"/>
    <property type="match status" value="1"/>
</dbReference>
<dbReference type="OrthoDB" id="5912242at2759"/>
<evidence type="ECO:0000313" key="1">
    <source>
        <dbReference type="EMBL" id="CAD7234649.1"/>
    </source>
</evidence>
<dbReference type="PANTHER" id="PTHR39069">
    <property type="entry name" value="ECDYSONE-INDUCIBLE GENE E1, ISOFORM A"/>
    <property type="match status" value="1"/>
</dbReference>
<protein>
    <submittedName>
        <fullName evidence="1">Uncharacterized protein</fullName>
    </submittedName>
</protein>
<dbReference type="Pfam" id="PF01683">
    <property type="entry name" value="EB"/>
    <property type="match status" value="1"/>
</dbReference>
<proteinExistence type="predicted"/>
<sequence>QSLEKLALTMRIAQRSRTPCVKQAAAGATQASFNRISSASNGVHYQGKLFFVSLLPMELQEPFGSTILSVMKDEKASDNHGSGETLEGHHANPLPILGETCTANEDCAAVPNALCQASICRCNTGFIQQDFQCVGILGGSCAAHTECTAEVPNSVCDAMTCKCDTFFKEKNSLCVERTVIKRVIINDVAILPNNHKI</sequence>
<accession>A0A7R8WMS9</accession>
<organism evidence="1">
    <name type="scientific">Cyprideis torosa</name>
    <dbReference type="NCBI Taxonomy" id="163714"/>
    <lineage>
        <taxon>Eukaryota</taxon>
        <taxon>Metazoa</taxon>
        <taxon>Ecdysozoa</taxon>
        <taxon>Arthropoda</taxon>
        <taxon>Crustacea</taxon>
        <taxon>Oligostraca</taxon>
        <taxon>Ostracoda</taxon>
        <taxon>Podocopa</taxon>
        <taxon>Podocopida</taxon>
        <taxon>Cytherocopina</taxon>
        <taxon>Cytheroidea</taxon>
        <taxon>Cytherideidae</taxon>
        <taxon>Cyprideis</taxon>
    </lineage>
</organism>